<name>A0A142JIN7_9BURK</name>
<accession>A0A142JIN7</accession>
<dbReference type="EMBL" id="CP014844">
    <property type="protein sequence ID" value="AMR77949.1"/>
    <property type="molecule type" value="Genomic_DNA"/>
</dbReference>
<reference evidence="1 2" key="1">
    <citation type="submission" date="2016-03" db="EMBL/GenBank/DDBJ databases">
        <title>Complete genome sequence of a novel chlorpyrifos degrading bacterium, Cupriavidus nantongensis sp. X1.</title>
        <authorList>
            <person name="Fang L."/>
        </authorList>
    </citation>
    <scope>NUCLEOTIDE SEQUENCE [LARGE SCALE GENOMIC DNA]</scope>
    <source>
        <strain evidence="1 2">X1</strain>
    </source>
</reference>
<dbReference type="AlphaFoldDB" id="A0A142JIN7"/>
<dbReference type="KEGG" id="cnan:A2G96_09460"/>
<dbReference type="RefSeq" id="WP_062798684.1">
    <property type="nucleotide sequence ID" value="NZ_CP014844.1"/>
</dbReference>
<dbReference type="Proteomes" id="UP000075238">
    <property type="component" value="Chromosome 1"/>
</dbReference>
<evidence type="ECO:0000313" key="1">
    <source>
        <dbReference type="EMBL" id="AMR77949.1"/>
    </source>
</evidence>
<sequence length="252" mass="29063">MRLLDSTSLIDRVLGRFGYEKSQVVKPAVQAVVDEVAEIAPLAHRASKASFDYAKAERSDMSFHYGCDEDTYHYAIGKDDWIPVSIAAMLLGKRLKEARQLIQVYADSQLWLRPESDVFLEWWETNAAPFERIATLDFDVPLYATDVPLEMDWPAKFSRMAPLEVSYQYRRCWKRVYVDMTEDFLAVSPVHADLGRLPALRDVETGLRNLLTTLDQFSMTWFEARGFKVDWELGLVQVEGYEALFYCSVQAY</sequence>
<gene>
    <name evidence="1" type="ORF">A2G96_09460</name>
</gene>
<evidence type="ECO:0000313" key="2">
    <source>
        <dbReference type="Proteomes" id="UP000075238"/>
    </source>
</evidence>
<organism evidence="1 2">
    <name type="scientific">Cupriavidus nantongensis</name>
    <dbReference type="NCBI Taxonomy" id="1796606"/>
    <lineage>
        <taxon>Bacteria</taxon>
        <taxon>Pseudomonadati</taxon>
        <taxon>Pseudomonadota</taxon>
        <taxon>Betaproteobacteria</taxon>
        <taxon>Burkholderiales</taxon>
        <taxon>Burkholderiaceae</taxon>
        <taxon>Cupriavidus</taxon>
    </lineage>
</organism>
<dbReference type="OrthoDB" id="9035806at2"/>
<keyword evidence="2" id="KW-1185">Reference proteome</keyword>
<proteinExistence type="predicted"/>
<protein>
    <submittedName>
        <fullName evidence="1">Uncharacterized protein</fullName>
    </submittedName>
</protein>